<reference evidence="6 7" key="1">
    <citation type="journal article" date="2020" name="Microorganisms">
        <title>Simultaneous Genome Sequencing of Prosthecochloris ethylica and Desulfuromonas acetoxidans within a Syntrophic Mixture Reveals Unique Pili and Protein Interactions.</title>
        <authorList>
            <person name="Kyndt J.A."/>
            <person name="Van Beeumen J.J."/>
            <person name="Meyer T.E."/>
        </authorList>
    </citation>
    <scope>NUCLEOTIDE SEQUENCE [LARGE SCALE GENOMIC DNA]</scope>
    <source>
        <strain evidence="6 7">N3</strain>
    </source>
</reference>
<organism evidence="6 7">
    <name type="scientific">Prosthecochloris ethylica</name>
    <dbReference type="NCBI Taxonomy" id="2743976"/>
    <lineage>
        <taxon>Bacteria</taxon>
        <taxon>Pseudomonadati</taxon>
        <taxon>Chlorobiota</taxon>
        <taxon>Chlorobiia</taxon>
        <taxon>Chlorobiales</taxon>
        <taxon>Chlorobiaceae</taxon>
        <taxon>Prosthecochloris</taxon>
    </lineage>
</organism>
<evidence type="ECO:0000256" key="2">
    <source>
        <dbReference type="ARBA" id="ARBA00016109"/>
    </source>
</evidence>
<dbReference type="InterPro" id="IPR005510">
    <property type="entry name" value="Csm4"/>
</dbReference>
<keyword evidence="7" id="KW-1185">Reference proteome</keyword>
<evidence type="ECO:0000259" key="5">
    <source>
        <dbReference type="Pfam" id="PF17953"/>
    </source>
</evidence>
<keyword evidence="3" id="KW-0694">RNA-binding</keyword>
<dbReference type="EMBL" id="JADGII010000004">
    <property type="protein sequence ID" value="MBF0636252.1"/>
    <property type="molecule type" value="Genomic_DNA"/>
</dbReference>
<evidence type="ECO:0000256" key="1">
    <source>
        <dbReference type="ARBA" id="ARBA00005772"/>
    </source>
</evidence>
<evidence type="ECO:0000313" key="7">
    <source>
        <dbReference type="Proteomes" id="UP000619838"/>
    </source>
</evidence>
<dbReference type="Proteomes" id="UP000619838">
    <property type="component" value="Unassembled WGS sequence"/>
</dbReference>
<comment type="caution">
    <text evidence="6">The sequence shown here is derived from an EMBL/GenBank/DDBJ whole genome shotgun (WGS) entry which is preliminary data.</text>
</comment>
<keyword evidence="4" id="KW-0051">Antiviral defense</keyword>
<dbReference type="RefSeq" id="WP_175186734.1">
    <property type="nucleotide sequence ID" value="NZ_JABVZQ010000001.1"/>
</dbReference>
<name>A0ABR9XQB5_9CHLB</name>
<evidence type="ECO:0000313" key="6">
    <source>
        <dbReference type="EMBL" id="MBF0636252.1"/>
    </source>
</evidence>
<dbReference type="Pfam" id="PF17953">
    <property type="entry name" value="Csm4_C"/>
    <property type="match status" value="1"/>
</dbReference>
<accession>A0ABR9XQB5</accession>
<comment type="similarity">
    <text evidence="1">Belongs to the CRISPR-associated Csm4 family.</text>
</comment>
<gene>
    <name evidence="6" type="ORF">INT08_03530</name>
</gene>
<evidence type="ECO:0000256" key="3">
    <source>
        <dbReference type="ARBA" id="ARBA00022884"/>
    </source>
</evidence>
<sequence>MSSRKTYIIHLHFRNTLHIGTARSGAGIEASQRYIHSDTFWAALANYWALLGSAGGISFKEFLQSFNAGDAVDRGSSLSSPLFSLSSAFPFSSKGREYCYWLPKPLSVPFSFSHENTESSREIERSKFGKLLKKTPFISREIFSCWQSFAEPVGHKLDDDSFDTSGKSEIRPQVAIDRISSRSNLFHSGVSYFDSNDEQEGLYVLCRTSDNRVMKALDEVLGVISEAGGIGGDISSGCGELAKYSIDPVTEGDPSWTFLNGCDGANASCLLSLCVPGNMTDLSGRLVAYSTVLRKGWTGSVTTNIQRKRKTVYMLSEGTVLIGHESGSMVPVTPDIQRTPEWKGLHNVYRYGLAFSVPIRVNLED</sequence>
<proteinExistence type="inferred from homology"/>
<dbReference type="NCBIfam" id="TIGR01903">
    <property type="entry name" value="cas5_csm4"/>
    <property type="match status" value="1"/>
</dbReference>
<dbReference type="InterPro" id="IPR040932">
    <property type="entry name" value="Csm4_C"/>
</dbReference>
<protein>
    <recommendedName>
        <fullName evidence="2">CRISPR system Cms protein Csm4</fullName>
    </recommendedName>
</protein>
<feature type="domain" description="Csm4 C-terminal" evidence="5">
    <location>
        <begin position="265"/>
        <end position="359"/>
    </location>
</feature>
<evidence type="ECO:0000256" key="4">
    <source>
        <dbReference type="ARBA" id="ARBA00023118"/>
    </source>
</evidence>